<dbReference type="PANTHER" id="PTHR33383:SF1">
    <property type="entry name" value="MEMBRANE PROTEIN INSERTION EFFICIENCY FACTOR-RELATED"/>
    <property type="match status" value="1"/>
</dbReference>
<dbReference type="SMART" id="SM01234">
    <property type="entry name" value="Haemolytic"/>
    <property type="match status" value="1"/>
</dbReference>
<comment type="similarity">
    <text evidence="1">Belongs to the UPF0161 family.</text>
</comment>
<evidence type="ECO:0000313" key="2">
    <source>
        <dbReference type="EMBL" id="QEQ98340.1"/>
    </source>
</evidence>
<comment type="function">
    <text evidence="1">Could be involved in insertion of integral membrane proteins into the membrane.</text>
</comment>
<dbReference type="InterPro" id="IPR002696">
    <property type="entry name" value="Membr_insert_effic_factor_YidD"/>
</dbReference>
<reference evidence="2 3" key="1">
    <citation type="journal article" date="2019" name="Biochem. Eng. J.">
        <title>Metabolic engineering of the marine bacteria Neptunomonas concharum for the production of acetoin and meso-2,3-butanediol from acetate.</title>
        <authorList>
            <person name="Li W."/>
            <person name="Pu N."/>
            <person name="Liu C.-X."/>
            <person name="Yuan Q.-P."/>
            <person name="Li Z.-J."/>
        </authorList>
    </citation>
    <scope>NUCLEOTIDE SEQUENCE [LARGE SCALE GENOMIC DNA]</scope>
    <source>
        <strain evidence="2 3">JCM17730</strain>
    </source>
</reference>
<gene>
    <name evidence="2" type="primary">yidD</name>
    <name evidence="2" type="ORF">F0U83_05060</name>
</gene>
<dbReference type="PANTHER" id="PTHR33383">
    <property type="entry name" value="MEMBRANE PROTEIN INSERTION EFFICIENCY FACTOR-RELATED"/>
    <property type="match status" value="1"/>
</dbReference>
<dbReference type="AlphaFoldDB" id="A0A5P1RFB0"/>
<proteinExistence type="inferred from homology"/>
<dbReference type="EMBL" id="CP043869">
    <property type="protein sequence ID" value="QEQ98340.1"/>
    <property type="molecule type" value="Genomic_DNA"/>
</dbReference>
<dbReference type="Proteomes" id="UP000324760">
    <property type="component" value="Chromosome"/>
</dbReference>
<keyword evidence="3" id="KW-1185">Reference proteome</keyword>
<comment type="subcellular location">
    <subcellularLocation>
        <location evidence="1">Cell membrane</location>
        <topology evidence="1">Peripheral membrane protein</topology>
        <orientation evidence="1">Cytoplasmic side</orientation>
    </subcellularLocation>
</comment>
<dbReference type="OrthoDB" id="9801753at2"/>
<name>A0A5P1RFB0_9GAMM</name>
<accession>A0A5P1RFB0</accession>
<evidence type="ECO:0000256" key="1">
    <source>
        <dbReference type="HAMAP-Rule" id="MF_00386"/>
    </source>
</evidence>
<evidence type="ECO:0000313" key="3">
    <source>
        <dbReference type="Proteomes" id="UP000324760"/>
    </source>
</evidence>
<dbReference type="GO" id="GO:0005886">
    <property type="term" value="C:plasma membrane"/>
    <property type="evidence" value="ECO:0007669"/>
    <property type="project" value="UniProtKB-SubCell"/>
</dbReference>
<dbReference type="KEGG" id="ncu:F0U83_05060"/>
<dbReference type="HAMAP" id="MF_00386">
    <property type="entry name" value="UPF0161_YidD"/>
    <property type="match status" value="1"/>
</dbReference>
<sequence length="92" mass="10642">MKFINSLLRRLLLGLIRFYQYIISPLMGSNCRFYPSCSHYMFEAIETHGIFKGVWLGTKRLLKCHPWHEGGIDPVPPACGCHEKETEVKTTK</sequence>
<protein>
    <recommendedName>
        <fullName evidence="1">Putative membrane protein insertion efficiency factor</fullName>
    </recommendedName>
</protein>
<dbReference type="Pfam" id="PF01809">
    <property type="entry name" value="YidD"/>
    <property type="match status" value="1"/>
</dbReference>
<keyword evidence="1" id="KW-1003">Cell membrane</keyword>
<dbReference type="NCBIfam" id="TIGR00278">
    <property type="entry name" value="membrane protein insertion efficiency factor YidD"/>
    <property type="match status" value="1"/>
</dbReference>
<keyword evidence="1" id="KW-0472">Membrane</keyword>
<organism evidence="2 3">
    <name type="scientific">Neptunomonas concharum</name>
    <dbReference type="NCBI Taxonomy" id="1031538"/>
    <lineage>
        <taxon>Bacteria</taxon>
        <taxon>Pseudomonadati</taxon>
        <taxon>Pseudomonadota</taxon>
        <taxon>Gammaproteobacteria</taxon>
        <taxon>Oceanospirillales</taxon>
        <taxon>Oceanospirillaceae</taxon>
        <taxon>Neptunomonas</taxon>
    </lineage>
</organism>